<gene>
    <name evidence="2" type="primary">LOC108678688</name>
</gene>
<proteinExistence type="predicted"/>
<dbReference type="AlphaFoldDB" id="A0A8B7PA26"/>
<dbReference type="KEGG" id="hazt:108678688"/>
<protein>
    <submittedName>
        <fullName evidence="2">Uncharacterized protein LOC108678688 isoform X1</fullName>
    </submittedName>
</protein>
<organism evidence="1 2">
    <name type="scientific">Hyalella azteca</name>
    <name type="common">Amphipod</name>
    <dbReference type="NCBI Taxonomy" id="294128"/>
    <lineage>
        <taxon>Eukaryota</taxon>
        <taxon>Metazoa</taxon>
        <taxon>Ecdysozoa</taxon>
        <taxon>Arthropoda</taxon>
        <taxon>Crustacea</taxon>
        <taxon>Multicrustacea</taxon>
        <taxon>Malacostraca</taxon>
        <taxon>Eumalacostraca</taxon>
        <taxon>Peracarida</taxon>
        <taxon>Amphipoda</taxon>
        <taxon>Senticaudata</taxon>
        <taxon>Talitrida</taxon>
        <taxon>Talitroidea</taxon>
        <taxon>Hyalellidae</taxon>
        <taxon>Hyalella</taxon>
    </lineage>
</organism>
<reference evidence="2" key="1">
    <citation type="submission" date="2025-08" db="UniProtKB">
        <authorList>
            <consortium name="RefSeq"/>
        </authorList>
    </citation>
    <scope>IDENTIFICATION</scope>
    <source>
        <tissue evidence="2">Whole organism</tissue>
    </source>
</reference>
<evidence type="ECO:0000313" key="1">
    <source>
        <dbReference type="Proteomes" id="UP000694843"/>
    </source>
</evidence>
<accession>A0A8B7PA26</accession>
<keyword evidence="1" id="KW-1185">Reference proteome</keyword>
<sequence>MRLYGLQLPASSLGHISLLLLGVDMSVWSLAAKVALLRHNPRALDAVLQNYAIAGDKVCSSDYDDEMMQGFVNKGLVPRLVGTPLYEPCCQFLIRTGDNNVLQGVLQQLQARHPAEAAALSQRVAAARPALDSISSAFKKVYSRLI</sequence>
<dbReference type="RefSeq" id="XP_018022632.2">
    <property type="nucleotide sequence ID" value="XM_018167143.2"/>
</dbReference>
<name>A0A8B7PA26_HYAAZ</name>
<dbReference type="Proteomes" id="UP000694843">
    <property type="component" value="Unplaced"/>
</dbReference>
<dbReference type="GeneID" id="108678688"/>
<evidence type="ECO:0000313" key="2">
    <source>
        <dbReference type="RefSeq" id="XP_018022632.2"/>
    </source>
</evidence>